<name>A0A382H1W1_9ZZZZ</name>
<reference evidence="1" key="1">
    <citation type="submission" date="2018-05" db="EMBL/GenBank/DDBJ databases">
        <authorList>
            <person name="Lanie J.A."/>
            <person name="Ng W.-L."/>
            <person name="Kazmierczak K.M."/>
            <person name="Andrzejewski T.M."/>
            <person name="Davidsen T.M."/>
            <person name="Wayne K.J."/>
            <person name="Tettelin H."/>
            <person name="Glass J.I."/>
            <person name="Rusch D."/>
            <person name="Podicherti R."/>
            <person name="Tsui H.-C.T."/>
            <person name="Winkler M.E."/>
        </authorList>
    </citation>
    <scope>NUCLEOTIDE SEQUENCE</scope>
</reference>
<protein>
    <submittedName>
        <fullName evidence="1">Uncharacterized protein</fullName>
    </submittedName>
</protein>
<accession>A0A382H1W1</accession>
<dbReference type="AlphaFoldDB" id="A0A382H1W1"/>
<dbReference type="EMBL" id="UINC01058675">
    <property type="protein sequence ID" value="SVB81214.1"/>
    <property type="molecule type" value="Genomic_DNA"/>
</dbReference>
<gene>
    <name evidence="1" type="ORF">METZ01_LOCUS234068</name>
</gene>
<organism evidence="1">
    <name type="scientific">marine metagenome</name>
    <dbReference type="NCBI Taxonomy" id="408172"/>
    <lineage>
        <taxon>unclassified sequences</taxon>
        <taxon>metagenomes</taxon>
        <taxon>ecological metagenomes</taxon>
    </lineage>
</organism>
<sequence>MRLMIKHTVMALLVSMAFWSCTKASGQGSLTLIVSGNVHGQLDPCG</sequence>
<proteinExistence type="predicted"/>
<evidence type="ECO:0000313" key="1">
    <source>
        <dbReference type="EMBL" id="SVB81214.1"/>
    </source>
</evidence>